<comment type="catalytic activity">
    <reaction evidence="1 11">
        <text>5-(2-hydroxyethyl)-4-methylthiazole + ATP = 4-methyl-5-(2-phosphooxyethyl)-thiazole + ADP + H(+)</text>
        <dbReference type="Rhea" id="RHEA:24212"/>
        <dbReference type="ChEBI" id="CHEBI:15378"/>
        <dbReference type="ChEBI" id="CHEBI:17957"/>
        <dbReference type="ChEBI" id="CHEBI:30616"/>
        <dbReference type="ChEBI" id="CHEBI:58296"/>
        <dbReference type="ChEBI" id="CHEBI:456216"/>
        <dbReference type="EC" id="2.7.1.50"/>
    </reaction>
</comment>
<dbReference type="Pfam" id="PF02110">
    <property type="entry name" value="HK"/>
    <property type="match status" value="1"/>
</dbReference>
<dbReference type="OrthoDB" id="9778146at2"/>
<dbReference type="PIRSF" id="PIRSF000513">
    <property type="entry name" value="Thz_kinase"/>
    <property type="match status" value="1"/>
</dbReference>
<dbReference type="SUPFAM" id="SSF53613">
    <property type="entry name" value="Ribokinase-like"/>
    <property type="match status" value="1"/>
</dbReference>
<dbReference type="STRING" id="442899.SAMN05720591_1308"/>
<comment type="caution">
    <text evidence="12">The sequence shown here is derived from an EMBL/GenBank/DDBJ whole genome shotgun (WGS) entry which is preliminary data.</text>
</comment>
<evidence type="ECO:0000256" key="7">
    <source>
        <dbReference type="ARBA" id="ARBA00022777"/>
    </source>
</evidence>
<dbReference type="NCBIfam" id="NF006830">
    <property type="entry name" value="PRK09355.1"/>
    <property type="match status" value="1"/>
</dbReference>
<evidence type="ECO:0000256" key="9">
    <source>
        <dbReference type="ARBA" id="ARBA00022842"/>
    </source>
</evidence>
<sequence>MEFIEKVRERAPLIHNITNQVVMNITANGLYALGASPIMAHEKGEMIDIVNIADALVLNIGTLTTAVLESMLIAGKAANKKGIPVVLDPVGVGASKFRMRAVKCLLKTLDIALVRGNGAEIFTLATLEQSGKGVEGNLEQAPREIAKRFYERYQVTVVVTGTEDIVYGETGVYLLKNGTELLTKVTGTGCLLTSVIASVLAVVDNQSYVEAAAEAVSYYAIASEMARKATDLPGTFQVVFIDKLMSLTREEWDDMRNFEVITLCLGENG</sequence>
<dbReference type="UniPathway" id="UPA00060">
    <property type="reaction ID" value="UER00139"/>
</dbReference>
<keyword evidence="10 11" id="KW-0784">Thiamine biosynthesis</keyword>
<dbReference type="RefSeq" id="WP_089803080.1">
    <property type="nucleotide sequence ID" value="NZ_BJYE01000029.1"/>
</dbReference>
<evidence type="ECO:0000256" key="5">
    <source>
        <dbReference type="ARBA" id="ARBA00022723"/>
    </source>
</evidence>
<comment type="similarity">
    <text evidence="11">Belongs to the Thz kinase family.</text>
</comment>
<dbReference type="PRINTS" id="PR01099">
    <property type="entry name" value="HYETHTZKNASE"/>
</dbReference>
<keyword evidence="5 11" id="KW-0479">Metal-binding</keyword>
<keyword evidence="7 11" id="KW-0418">Kinase</keyword>
<dbReference type="Proteomes" id="UP000321400">
    <property type="component" value="Unassembled WGS sequence"/>
</dbReference>
<dbReference type="CDD" id="cd01170">
    <property type="entry name" value="THZ_kinase"/>
    <property type="match status" value="1"/>
</dbReference>
<name>A0A511X3E8_9BACI</name>
<dbReference type="GO" id="GO:0000287">
    <property type="term" value="F:magnesium ion binding"/>
    <property type="evidence" value="ECO:0007669"/>
    <property type="project" value="UniProtKB-UniRule"/>
</dbReference>
<comment type="function">
    <text evidence="11">Catalyzes the phosphorylation of the hydroxyl group of 4-methyl-5-beta-hydroxyethylthiazole (THZ).</text>
</comment>
<evidence type="ECO:0000313" key="12">
    <source>
        <dbReference type="EMBL" id="GEN57474.1"/>
    </source>
</evidence>
<evidence type="ECO:0000256" key="4">
    <source>
        <dbReference type="ARBA" id="ARBA00022679"/>
    </source>
</evidence>
<protein>
    <recommendedName>
        <fullName evidence="11">Hydroxyethylthiazole kinase</fullName>
        <ecNumber evidence="11">2.7.1.50</ecNumber>
    </recommendedName>
    <alternativeName>
        <fullName evidence="11">4-methyl-5-beta-hydroxyethylthiazole kinase</fullName>
        <shortName evidence="11">TH kinase</shortName>
        <shortName evidence="11">Thz kinase</shortName>
    </alternativeName>
</protein>
<dbReference type="NCBIfam" id="TIGR00694">
    <property type="entry name" value="thiM"/>
    <property type="match status" value="1"/>
</dbReference>
<evidence type="ECO:0000256" key="3">
    <source>
        <dbReference type="ARBA" id="ARBA00004868"/>
    </source>
</evidence>
<dbReference type="GO" id="GO:0009229">
    <property type="term" value="P:thiamine diphosphate biosynthetic process"/>
    <property type="evidence" value="ECO:0007669"/>
    <property type="project" value="UniProtKB-UniRule"/>
</dbReference>
<evidence type="ECO:0000256" key="11">
    <source>
        <dbReference type="HAMAP-Rule" id="MF_00228"/>
    </source>
</evidence>
<comment type="pathway">
    <text evidence="3 11">Cofactor biosynthesis; thiamine diphosphate biosynthesis; 4-methyl-5-(2-phosphoethyl)-thiazole from 5-(2-hydroxyethyl)-4-methylthiazole: step 1/1.</text>
</comment>
<feature type="binding site" evidence="11">
    <location>
        <position position="187"/>
    </location>
    <ligand>
        <name>substrate</name>
    </ligand>
</feature>
<dbReference type="GO" id="GO:0009228">
    <property type="term" value="P:thiamine biosynthetic process"/>
    <property type="evidence" value="ECO:0007669"/>
    <property type="project" value="UniProtKB-KW"/>
</dbReference>
<feature type="binding site" evidence="11">
    <location>
        <position position="115"/>
    </location>
    <ligand>
        <name>ATP</name>
        <dbReference type="ChEBI" id="CHEBI:30616"/>
    </ligand>
</feature>
<evidence type="ECO:0000256" key="2">
    <source>
        <dbReference type="ARBA" id="ARBA00001946"/>
    </source>
</evidence>
<organism evidence="12 13">
    <name type="scientific">Halolactibacillus alkaliphilus</name>
    <dbReference type="NCBI Taxonomy" id="442899"/>
    <lineage>
        <taxon>Bacteria</taxon>
        <taxon>Bacillati</taxon>
        <taxon>Bacillota</taxon>
        <taxon>Bacilli</taxon>
        <taxon>Bacillales</taxon>
        <taxon>Bacillaceae</taxon>
        <taxon>Halolactibacillus</taxon>
    </lineage>
</organism>
<feature type="binding site" evidence="11">
    <location>
        <position position="39"/>
    </location>
    <ligand>
        <name>substrate</name>
    </ligand>
</feature>
<gene>
    <name evidence="11 12" type="primary">thiM</name>
    <name evidence="12" type="ORF">HAL01_19380</name>
</gene>
<keyword evidence="9 11" id="KW-0460">Magnesium</keyword>
<evidence type="ECO:0000256" key="6">
    <source>
        <dbReference type="ARBA" id="ARBA00022741"/>
    </source>
</evidence>
<accession>A0A511X3E8</accession>
<dbReference type="InterPro" id="IPR029056">
    <property type="entry name" value="Ribokinase-like"/>
</dbReference>
<evidence type="ECO:0000313" key="13">
    <source>
        <dbReference type="Proteomes" id="UP000321400"/>
    </source>
</evidence>
<keyword evidence="8 11" id="KW-0067">ATP-binding</keyword>
<reference evidence="12 13" key="1">
    <citation type="submission" date="2019-07" db="EMBL/GenBank/DDBJ databases">
        <title>Whole genome shotgun sequence of Halolactibacillus alkaliphilus NBRC 103919.</title>
        <authorList>
            <person name="Hosoyama A."/>
            <person name="Uohara A."/>
            <person name="Ohji S."/>
            <person name="Ichikawa N."/>
        </authorList>
    </citation>
    <scope>NUCLEOTIDE SEQUENCE [LARGE SCALE GENOMIC DNA]</scope>
    <source>
        <strain evidence="12 13">NBRC 103919</strain>
    </source>
</reference>
<feature type="binding site" evidence="11">
    <location>
        <position position="160"/>
    </location>
    <ligand>
        <name>ATP</name>
        <dbReference type="ChEBI" id="CHEBI:30616"/>
    </ligand>
</feature>
<dbReference type="AlphaFoldDB" id="A0A511X3E8"/>
<keyword evidence="13" id="KW-1185">Reference proteome</keyword>
<dbReference type="HAMAP" id="MF_00228">
    <property type="entry name" value="Thz_kinase"/>
    <property type="match status" value="1"/>
</dbReference>
<evidence type="ECO:0000256" key="1">
    <source>
        <dbReference type="ARBA" id="ARBA00001771"/>
    </source>
</evidence>
<evidence type="ECO:0000256" key="10">
    <source>
        <dbReference type="ARBA" id="ARBA00022977"/>
    </source>
</evidence>
<keyword evidence="4 11" id="KW-0808">Transferase</keyword>
<dbReference type="EC" id="2.7.1.50" evidence="11"/>
<dbReference type="GO" id="GO:0005524">
    <property type="term" value="F:ATP binding"/>
    <property type="evidence" value="ECO:0007669"/>
    <property type="project" value="UniProtKB-UniRule"/>
</dbReference>
<dbReference type="EMBL" id="BJYE01000029">
    <property type="protein sequence ID" value="GEN57474.1"/>
    <property type="molecule type" value="Genomic_DNA"/>
</dbReference>
<keyword evidence="6 11" id="KW-0547">Nucleotide-binding</keyword>
<comment type="cofactor">
    <cofactor evidence="2 11">
        <name>Mg(2+)</name>
        <dbReference type="ChEBI" id="CHEBI:18420"/>
    </cofactor>
</comment>
<dbReference type="Gene3D" id="3.40.1190.20">
    <property type="match status" value="1"/>
</dbReference>
<dbReference type="GO" id="GO:0004417">
    <property type="term" value="F:hydroxyethylthiazole kinase activity"/>
    <property type="evidence" value="ECO:0007669"/>
    <property type="project" value="UniProtKB-UniRule"/>
</dbReference>
<evidence type="ECO:0000256" key="8">
    <source>
        <dbReference type="ARBA" id="ARBA00022840"/>
    </source>
</evidence>
<proteinExistence type="inferred from homology"/>
<dbReference type="InterPro" id="IPR000417">
    <property type="entry name" value="Hyethyz_kinase"/>
</dbReference>